<dbReference type="eggNOG" id="ENOG502RZ2K">
    <property type="taxonomic scope" value="Eukaryota"/>
</dbReference>
<dbReference type="GO" id="GO:0005762">
    <property type="term" value="C:mitochondrial large ribosomal subunit"/>
    <property type="evidence" value="ECO:0007669"/>
    <property type="project" value="InterPro"/>
</dbReference>
<dbReference type="PaxDb" id="284590-Q6CS54"/>
<evidence type="ECO:0000313" key="3">
    <source>
        <dbReference type="Proteomes" id="UP000000598"/>
    </source>
</evidence>
<protein>
    <submittedName>
        <fullName evidence="2">KLLA0D03817p</fullName>
    </submittedName>
</protein>
<dbReference type="AlphaFoldDB" id="Q6CS54"/>
<dbReference type="EMBL" id="CR382124">
    <property type="protein sequence ID" value="CAH00331.1"/>
    <property type="molecule type" value="Genomic_DNA"/>
</dbReference>
<dbReference type="OMA" id="KGHKHEL"/>
<gene>
    <name evidence="2" type="ORF">KLLA0_D03817g</name>
</gene>
<dbReference type="GO" id="GO:0003735">
    <property type="term" value="F:structural constituent of ribosome"/>
    <property type="evidence" value="ECO:0007669"/>
    <property type="project" value="InterPro"/>
</dbReference>
<organism evidence="2 3">
    <name type="scientific">Kluyveromyces lactis (strain ATCC 8585 / CBS 2359 / DSM 70799 / NBRC 1267 / NRRL Y-1140 / WM37)</name>
    <name type="common">Yeast</name>
    <name type="synonym">Candida sphaerica</name>
    <dbReference type="NCBI Taxonomy" id="284590"/>
    <lineage>
        <taxon>Eukaryota</taxon>
        <taxon>Fungi</taxon>
        <taxon>Dikarya</taxon>
        <taxon>Ascomycota</taxon>
        <taxon>Saccharomycotina</taxon>
        <taxon>Saccharomycetes</taxon>
        <taxon>Saccharomycetales</taxon>
        <taxon>Saccharomycetaceae</taxon>
        <taxon>Kluyveromyces</taxon>
    </lineage>
</organism>
<dbReference type="Pfam" id="PF18126">
    <property type="entry name" value="Mitoc_mL59"/>
    <property type="match status" value="1"/>
</dbReference>
<dbReference type="HOGENOM" id="CLU_076154_2_0_1"/>
<dbReference type="PANTHER" id="PTHR28041">
    <property type="entry name" value="54S RIBOSOMAL PROTEIN L25, MITOCHONDRIAL"/>
    <property type="match status" value="1"/>
</dbReference>
<sequence length="157" mass="18532">MSGASMKHYFELLPVQLKNFFKKYPPNVKYSDKPTLITAMDANPFLPNKNPATGKYHEPKYSLRRMSDLYKLAYSYGIQDLLPPSKKLFFEEKYENKKFMKGVLMPKGHKHERLLEGKVAKMEEAIKNADKYILEAKGSKYKRRLEKKQNQNTRSWF</sequence>
<dbReference type="STRING" id="284590.Q6CS54"/>
<dbReference type="InterPro" id="IPR037507">
    <property type="entry name" value="Ribosomal_mL59"/>
</dbReference>
<feature type="domain" description="Large ribosomal subunit protein mL59" evidence="1">
    <location>
        <begin position="16"/>
        <end position="137"/>
    </location>
</feature>
<dbReference type="Proteomes" id="UP000000598">
    <property type="component" value="Chromosome D"/>
</dbReference>
<keyword evidence="3" id="KW-1185">Reference proteome</keyword>
<name>Q6CS54_KLULA</name>
<evidence type="ECO:0000259" key="1">
    <source>
        <dbReference type="Pfam" id="PF18126"/>
    </source>
</evidence>
<evidence type="ECO:0000313" key="2">
    <source>
        <dbReference type="EMBL" id="CAH00331.1"/>
    </source>
</evidence>
<proteinExistence type="predicted"/>
<dbReference type="FunCoup" id="Q6CS54">
    <property type="interactions" value="131"/>
</dbReference>
<accession>Q6CS54</accession>
<dbReference type="InParanoid" id="Q6CS54"/>
<dbReference type="PANTHER" id="PTHR28041:SF1">
    <property type="entry name" value="LARGE RIBOSOMAL SUBUNIT PROTEIN ML59"/>
    <property type="match status" value="1"/>
</dbReference>
<dbReference type="InterPro" id="IPR040922">
    <property type="entry name" value="Ribosomal_mL59_dom"/>
</dbReference>
<dbReference type="KEGG" id="kla:KLLA0_D03817g"/>
<reference evidence="2 3" key="1">
    <citation type="journal article" date="2004" name="Nature">
        <title>Genome evolution in yeasts.</title>
        <authorList>
            <consortium name="Genolevures"/>
            <person name="Dujon B."/>
            <person name="Sherman D."/>
            <person name="Fischer G."/>
            <person name="Durrens P."/>
            <person name="Casaregola S."/>
            <person name="Lafontaine I."/>
            <person name="de Montigny J."/>
            <person name="Marck C."/>
            <person name="Neuveglise C."/>
            <person name="Talla E."/>
            <person name="Goffard N."/>
            <person name="Frangeul L."/>
            <person name="Aigle M."/>
            <person name="Anthouard V."/>
            <person name="Babour A."/>
            <person name="Barbe V."/>
            <person name="Barnay S."/>
            <person name="Blanchin S."/>
            <person name="Beckerich J.M."/>
            <person name="Beyne E."/>
            <person name="Bleykasten C."/>
            <person name="Boisrame A."/>
            <person name="Boyer J."/>
            <person name="Cattolico L."/>
            <person name="Confanioleri F."/>
            <person name="de Daruvar A."/>
            <person name="Despons L."/>
            <person name="Fabre E."/>
            <person name="Fairhead C."/>
            <person name="Ferry-Dumazet H."/>
            <person name="Groppi A."/>
            <person name="Hantraye F."/>
            <person name="Hennequin C."/>
            <person name="Jauniaux N."/>
            <person name="Joyet P."/>
            <person name="Kachouri R."/>
            <person name="Kerrest A."/>
            <person name="Koszul R."/>
            <person name="Lemaire M."/>
            <person name="Lesur I."/>
            <person name="Ma L."/>
            <person name="Muller H."/>
            <person name="Nicaud J.M."/>
            <person name="Nikolski M."/>
            <person name="Oztas S."/>
            <person name="Ozier-Kalogeropoulos O."/>
            <person name="Pellenz S."/>
            <person name="Potier S."/>
            <person name="Richard G.F."/>
            <person name="Straub M.L."/>
            <person name="Suleau A."/>
            <person name="Swennene D."/>
            <person name="Tekaia F."/>
            <person name="Wesolowski-Louvel M."/>
            <person name="Westhof E."/>
            <person name="Wirth B."/>
            <person name="Zeniou-Meyer M."/>
            <person name="Zivanovic I."/>
            <person name="Bolotin-Fukuhara M."/>
            <person name="Thierry A."/>
            <person name="Bouchier C."/>
            <person name="Caudron B."/>
            <person name="Scarpelli C."/>
            <person name="Gaillardin C."/>
            <person name="Weissenbach J."/>
            <person name="Wincker P."/>
            <person name="Souciet J.L."/>
        </authorList>
    </citation>
    <scope>NUCLEOTIDE SEQUENCE [LARGE SCALE GENOMIC DNA]</scope>
    <source>
        <strain evidence="3">ATCC 8585 / CBS 2359 / DSM 70799 / NBRC 1267 / NRRL Y-1140 / WM37</strain>
    </source>
</reference>